<evidence type="ECO:0000313" key="2">
    <source>
        <dbReference type="EnsemblPlants" id="Kaladp0008s0844.1.v1.1.CDS.1"/>
    </source>
</evidence>
<name>A0A7N0RFG3_KALFE</name>
<sequence>MRPVDKLCATVSKLSWPAAGRSGSPSSPPQPSLAEVKRVQPRARDAPWRAAGAVGNREELRASEESFRLVVYLSGWGLN</sequence>
<dbReference type="Gramene" id="Kaladp0008s0844.1.v1.1">
    <property type="protein sequence ID" value="Kaladp0008s0844.1.v1.1.CDS.1"/>
    <property type="gene ID" value="Kaladp0008s0844.v1.1"/>
</dbReference>
<dbReference type="EnsemblPlants" id="Kaladp0008s0844.1.v1.1">
    <property type="protein sequence ID" value="Kaladp0008s0844.1.v1.1.CDS.1"/>
    <property type="gene ID" value="Kaladp0008s0844.v1.1"/>
</dbReference>
<evidence type="ECO:0000313" key="3">
    <source>
        <dbReference type="Proteomes" id="UP000594263"/>
    </source>
</evidence>
<feature type="region of interest" description="Disordered" evidence="1">
    <location>
        <begin position="17"/>
        <end position="55"/>
    </location>
</feature>
<dbReference type="AlphaFoldDB" id="A0A7N0RFG3"/>
<proteinExistence type="predicted"/>
<evidence type="ECO:0000256" key="1">
    <source>
        <dbReference type="SAM" id="MobiDB-lite"/>
    </source>
</evidence>
<keyword evidence="3" id="KW-1185">Reference proteome</keyword>
<protein>
    <submittedName>
        <fullName evidence="2">Uncharacterized protein</fullName>
    </submittedName>
</protein>
<dbReference type="Proteomes" id="UP000594263">
    <property type="component" value="Unplaced"/>
</dbReference>
<organism evidence="2 3">
    <name type="scientific">Kalanchoe fedtschenkoi</name>
    <name type="common">Lavender scallops</name>
    <name type="synonym">South American air plant</name>
    <dbReference type="NCBI Taxonomy" id="63787"/>
    <lineage>
        <taxon>Eukaryota</taxon>
        <taxon>Viridiplantae</taxon>
        <taxon>Streptophyta</taxon>
        <taxon>Embryophyta</taxon>
        <taxon>Tracheophyta</taxon>
        <taxon>Spermatophyta</taxon>
        <taxon>Magnoliopsida</taxon>
        <taxon>eudicotyledons</taxon>
        <taxon>Gunneridae</taxon>
        <taxon>Pentapetalae</taxon>
        <taxon>Saxifragales</taxon>
        <taxon>Crassulaceae</taxon>
        <taxon>Kalanchoe</taxon>
    </lineage>
</organism>
<feature type="compositionally biased region" description="Basic and acidic residues" evidence="1">
    <location>
        <begin position="35"/>
        <end position="47"/>
    </location>
</feature>
<accession>A0A7N0RFG3</accession>
<reference evidence="2" key="1">
    <citation type="submission" date="2021-01" db="UniProtKB">
        <authorList>
            <consortium name="EnsemblPlants"/>
        </authorList>
    </citation>
    <scope>IDENTIFICATION</scope>
</reference>